<dbReference type="EMBL" id="AHMY02000041">
    <property type="protein sequence ID" value="EKO15600.1"/>
    <property type="molecule type" value="Genomic_DNA"/>
</dbReference>
<dbReference type="Proteomes" id="UP000006253">
    <property type="component" value="Unassembled WGS sequence"/>
</dbReference>
<accession>A0A0E2B2V5</accession>
<evidence type="ECO:0000313" key="3">
    <source>
        <dbReference type="EMBL" id="EKO15600.1"/>
    </source>
</evidence>
<reference evidence="3 4" key="1">
    <citation type="submission" date="2012-10" db="EMBL/GenBank/DDBJ databases">
        <authorList>
            <person name="Harkins D.M."/>
            <person name="Durkin A.S."/>
            <person name="Brinkac L.M."/>
            <person name="Selengut J.D."/>
            <person name="Sanka R."/>
            <person name="DePew J."/>
            <person name="Purushe J."/>
            <person name="Peacock S.J."/>
            <person name="Thaipadungpanit J."/>
            <person name="Wuthiekanun V.W."/>
            <person name="Day N.P."/>
            <person name="Vinetz J.M."/>
            <person name="Sutton G.G."/>
            <person name="Nelson W.C."/>
            <person name="Fouts D.E."/>
        </authorList>
    </citation>
    <scope>NUCLEOTIDE SEQUENCE [LARGE SCALE GENOMIC DNA]</scope>
    <source>
        <strain evidence="3 4">H1</strain>
    </source>
</reference>
<keyword evidence="1" id="KW-0175">Coiled coil</keyword>
<name>A0A0E2B2V5_9LEPT</name>
<evidence type="ECO:0008006" key="5">
    <source>
        <dbReference type="Google" id="ProtNLM"/>
    </source>
</evidence>
<evidence type="ECO:0000313" key="4">
    <source>
        <dbReference type="Proteomes" id="UP000006253"/>
    </source>
</evidence>
<sequence length="385" mass="45579">MNQIKLIQKHNITNRIELNLEKEQITIQQYENNNRILSQTYEYENPNVARKEFETFVKWKAWEGYYPEEEGSDYADRWRNYWLNNFSEKNISPKRPTYQLLIETVNNRDIEFFIANENTPGIELKTNSAKFGDPILIYAIKTKSIAIVDYLLHTMWIDHSVKDQNERSAWDHIFQAKDSFLGNLFLNNIVLLGTEDEIKKYRIELGLPTEEEEETSSSKTEEKENHKNKQGFEVDVLTNFAIQKIKSFAKAHVDETFYGFAIDASYIKMNSIETFEKTLEEYQSKWPNDYNTPEKIQTLKNNIGDWKYTLADFIETCNENEDGFMEGPFDEELYDKHYNASDLEQKDSEYTKAMDSILNNLIRQEIFRNLKTSIDFSCLKAEHNY</sequence>
<dbReference type="RefSeq" id="WP_004765604.1">
    <property type="nucleotide sequence ID" value="NZ_AHMY02000041.1"/>
</dbReference>
<comment type="caution">
    <text evidence="3">The sequence shown here is derived from an EMBL/GenBank/DDBJ whole genome shotgun (WGS) entry which is preliminary data.</text>
</comment>
<gene>
    <name evidence="3" type="ORF">LEP1GSC081_4244</name>
</gene>
<feature type="region of interest" description="Disordered" evidence="2">
    <location>
        <begin position="209"/>
        <end position="228"/>
    </location>
</feature>
<protein>
    <recommendedName>
        <fullName evidence="5">PF14136 domain protein</fullName>
    </recommendedName>
</protein>
<proteinExistence type="predicted"/>
<feature type="coiled-coil region" evidence="1">
    <location>
        <begin position="13"/>
        <end position="40"/>
    </location>
</feature>
<evidence type="ECO:0000256" key="2">
    <source>
        <dbReference type="SAM" id="MobiDB-lite"/>
    </source>
</evidence>
<organism evidence="3 4">
    <name type="scientific">Leptospira kirschneri str. H1</name>
    <dbReference type="NCBI Taxonomy" id="1049966"/>
    <lineage>
        <taxon>Bacteria</taxon>
        <taxon>Pseudomonadati</taxon>
        <taxon>Spirochaetota</taxon>
        <taxon>Spirochaetia</taxon>
        <taxon>Leptospirales</taxon>
        <taxon>Leptospiraceae</taxon>
        <taxon>Leptospira</taxon>
    </lineage>
</organism>
<dbReference type="AlphaFoldDB" id="A0A0E2B2V5"/>
<evidence type="ECO:0000256" key="1">
    <source>
        <dbReference type="SAM" id="Coils"/>
    </source>
</evidence>
<feature type="compositionally biased region" description="Basic and acidic residues" evidence="2">
    <location>
        <begin position="219"/>
        <end position="228"/>
    </location>
</feature>